<evidence type="ECO:0000256" key="6">
    <source>
        <dbReference type="ARBA" id="ARBA00023273"/>
    </source>
</evidence>
<accession>A0A2A4JQ41</accession>
<evidence type="ECO:0000256" key="8">
    <source>
        <dbReference type="SAM" id="MobiDB-lite"/>
    </source>
</evidence>
<gene>
    <name evidence="9" type="ORF">B5V51_14516</name>
</gene>
<feature type="compositionally biased region" description="Low complexity" evidence="8">
    <location>
        <begin position="618"/>
        <end position="635"/>
    </location>
</feature>
<dbReference type="AlphaFoldDB" id="A0A2A4JQ41"/>
<dbReference type="EMBL" id="NWSH01000884">
    <property type="protein sequence ID" value="PCG73714.1"/>
    <property type="molecule type" value="Genomic_DNA"/>
</dbReference>
<evidence type="ECO:0000256" key="1">
    <source>
        <dbReference type="ARBA" id="ARBA00004138"/>
    </source>
</evidence>
<sequence>MAPKKGKGKKDDEKGGVFNEVERKLMELELADCNRKLGNLRSAVERYEERIEELQKAYNKLDEDRTDIITYLKRMLTVKTDENSELKERVKGLEEVREIENARFKETTHQLEKEFLFMKTELTSENKLLAGKLNMLEEFKAVRTDLMEKFENQEIEFKEQEMKYKRTIYNTEKKFVISKDSLKKEMESKLLQLAMDFQDVTEMRVAASTHRVIRENIAIKNEMENMLVTQARLAEQNENLKENMRAARVSRELAEEERDTAINRSILQLKLIERLTAEFESMKKDKALNERRAYDYESLHGKINRLTKENDNFSFQIRVLEQNLHARISDQNKTVVEMVKVSNERNKLKNILKEAACAIQAGLKMDKWGSHDTNEVMNKQVMLKQLLEIVLQYRDFDDKESVCTISSFSSIYDKGDLGITPKIPAVTVATTSVPRISKESVRKYEAKELTESLSNTIVQSSMDTVPSMKVLPPSLQKESVVHDSIESFVTSMQSEEVEEEENILEGDIEKQLEASKFELQKSLMKDLMLSQVPIVQSHMSIDMQSKSQIKHKLAADAVKGSDGKDIEIEEPVKEKIEVDNVDGGLVSDEDGYKQDDNDDKDNDHTDDVNVDGIDGEGISRNSSDIGSGSSKEQGD</sequence>
<keyword evidence="6" id="KW-0966">Cell projection</keyword>
<feature type="region of interest" description="Disordered" evidence="8">
    <location>
        <begin position="556"/>
        <end position="635"/>
    </location>
</feature>
<dbReference type="PANTHER" id="PTHR31954">
    <property type="entry name" value="CILIA- AND FLAGELLA-ASSOCIATED PROTEIN 157"/>
    <property type="match status" value="1"/>
</dbReference>
<comment type="caution">
    <text evidence="9">The sequence shown here is derived from an EMBL/GenBank/DDBJ whole genome shotgun (WGS) entry which is preliminary data.</text>
</comment>
<evidence type="ECO:0000256" key="2">
    <source>
        <dbReference type="ARBA" id="ARBA00010841"/>
    </source>
</evidence>
<evidence type="ECO:0000256" key="4">
    <source>
        <dbReference type="ARBA" id="ARBA00023054"/>
    </source>
</evidence>
<feature type="coiled-coil region" evidence="7">
    <location>
        <begin position="30"/>
        <end position="103"/>
    </location>
</feature>
<comment type="similarity">
    <text evidence="2">Belongs to the CFAP157 family.</text>
</comment>
<dbReference type="GO" id="GO:0008017">
    <property type="term" value="F:microtubule binding"/>
    <property type="evidence" value="ECO:0007669"/>
    <property type="project" value="TreeGrafter"/>
</dbReference>
<feature type="coiled-coil region" evidence="7">
    <location>
        <begin position="223"/>
        <end position="323"/>
    </location>
</feature>
<reference evidence="9" key="1">
    <citation type="submission" date="2017-09" db="EMBL/GenBank/DDBJ databases">
        <title>Contemporary evolution of a Lepidopteran species, Heliothis virescens, in response to modern agricultural practices.</title>
        <authorList>
            <person name="Fritz M.L."/>
            <person name="Deyonke A.M."/>
            <person name="Papanicolaou A."/>
            <person name="Micinski S."/>
            <person name="Westbrook J."/>
            <person name="Gould F."/>
        </authorList>
    </citation>
    <scope>NUCLEOTIDE SEQUENCE [LARGE SCALE GENOMIC DNA]</scope>
    <source>
        <strain evidence="9">HvINT-</strain>
        <tissue evidence="9">Whole body</tissue>
    </source>
</reference>
<name>A0A2A4JQ41_HELVI</name>
<feature type="coiled-coil region" evidence="7">
    <location>
        <begin position="136"/>
        <end position="163"/>
    </location>
</feature>
<evidence type="ECO:0000256" key="7">
    <source>
        <dbReference type="SAM" id="Coils"/>
    </source>
</evidence>
<dbReference type="PANTHER" id="PTHR31954:SF1">
    <property type="entry name" value="CILIA- AND FLAGELLA-ASSOCIATED PROTEIN 157"/>
    <property type="match status" value="1"/>
</dbReference>
<evidence type="ECO:0000256" key="5">
    <source>
        <dbReference type="ARBA" id="ARBA00023069"/>
    </source>
</evidence>
<feature type="compositionally biased region" description="Basic and acidic residues" evidence="8">
    <location>
        <begin position="559"/>
        <end position="578"/>
    </location>
</feature>
<evidence type="ECO:0000313" key="9">
    <source>
        <dbReference type="EMBL" id="PCG73714.1"/>
    </source>
</evidence>
<organism evidence="9">
    <name type="scientific">Heliothis virescens</name>
    <name type="common">Tobacco budworm moth</name>
    <dbReference type="NCBI Taxonomy" id="7102"/>
    <lineage>
        <taxon>Eukaryota</taxon>
        <taxon>Metazoa</taxon>
        <taxon>Ecdysozoa</taxon>
        <taxon>Arthropoda</taxon>
        <taxon>Hexapoda</taxon>
        <taxon>Insecta</taxon>
        <taxon>Pterygota</taxon>
        <taxon>Neoptera</taxon>
        <taxon>Endopterygota</taxon>
        <taxon>Lepidoptera</taxon>
        <taxon>Glossata</taxon>
        <taxon>Ditrysia</taxon>
        <taxon>Noctuoidea</taxon>
        <taxon>Noctuidae</taxon>
        <taxon>Heliothinae</taxon>
        <taxon>Heliothis</taxon>
    </lineage>
</organism>
<feature type="compositionally biased region" description="Basic and acidic residues" evidence="8">
    <location>
        <begin position="590"/>
        <end position="607"/>
    </location>
</feature>
<keyword evidence="5" id="KW-0969">Cilium</keyword>
<keyword evidence="4 7" id="KW-0175">Coiled coil</keyword>
<protein>
    <recommendedName>
        <fullName evidence="3">Cilia- and flagella-associated protein 157</fullName>
    </recommendedName>
</protein>
<proteinExistence type="inferred from homology"/>
<comment type="subcellular location">
    <subcellularLocation>
        <location evidence="1">Cell projection</location>
        <location evidence="1">Cilium</location>
    </subcellularLocation>
</comment>
<evidence type="ECO:0000256" key="3">
    <source>
        <dbReference type="ARBA" id="ARBA00014087"/>
    </source>
</evidence>
<dbReference type="InterPro" id="IPR038844">
    <property type="entry name" value="CFAP157"/>
</dbReference>
<dbReference type="STRING" id="7102.A0A2A4JQ41"/>
<dbReference type="GO" id="GO:0036064">
    <property type="term" value="C:ciliary basal body"/>
    <property type="evidence" value="ECO:0007669"/>
    <property type="project" value="TreeGrafter"/>
</dbReference>